<keyword evidence="1" id="KW-0732">Signal</keyword>
<evidence type="ECO:0000313" key="2">
    <source>
        <dbReference type="EMBL" id="GGH22699.1"/>
    </source>
</evidence>
<protein>
    <submittedName>
        <fullName evidence="2">Uncharacterized protein</fullName>
    </submittedName>
</protein>
<comment type="caution">
    <text evidence="2">The sequence shown here is derived from an EMBL/GenBank/DDBJ whole genome shotgun (WGS) entry which is preliminary data.</text>
</comment>
<dbReference type="Proteomes" id="UP000659344">
    <property type="component" value="Unassembled WGS sequence"/>
</dbReference>
<accession>A0ABQ1YE18</accession>
<evidence type="ECO:0000256" key="1">
    <source>
        <dbReference type="SAM" id="SignalP"/>
    </source>
</evidence>
<dbReference type="EMBL" id="BMFT01000001">
    <property type="protein sequence ID" value="GGH22699.1"/>
    <property type="molecule type" value="Genomic_DNA"/>
</dbReference>
<name>A0ABQ1YE18_9BACL</name>
<proteinExistence type="predicted"/>
<gene>
    <name evidence="2" type="ORF">GCM10008013_21310</name>
</gene>
<sequence length="189" mass="21276">MTNALSKITAALLAVLLLYLVPATQATEREEDIRILSAYNTLVQFTDAVRNKGYLSAQMYEDFVVEIGATGYVYNIDLEHRHKKYHPEYLDPANAASFQDDFSVQYDAYYTADLLKGLFPDSHPNDGSVGATETTTRKYKMEMGDYFTVTIVKRSVTSYEVLNRFLHGLVSSKGTDSLTYGGMVLNEDY</sequence>
<organism evidence="2 3">
    <name type="scientific">Paenibacillus segetis</name>
    <dbReference type="NCBI Taxonomy" id="1325360"/>
    <lineage>
        <taxon>Bacteria</taxon>
        <taxon>Bacillati</taxon>
        <taxon>Bacillota</taxon>
        <taxon>Bacilli</taxon>
        <taxon>Bacillales</taxon>
        <taxon>Paenibacillaceae</taxon>
        <taxon>Paenibacillus</taxon>
    </lineage>
</organism>
<keyword evidence="3" id="KW-1185">Reference proteome</keyword>
<evidence type="ECO:0000313" key="3">
    <source>
        <dbReference type="Proteomes" id="UP000659344"/>
    </source>
</evidence>
<feature type="signal peptide" evidence="1">
    <location>
        <begin position="1"/>
        <end position="26"/>
    </location>
</feature>
<reference evidence="3" key="1">
    <citation type="journal article" date="2019" name="Int. J. Syst. Evol. Microbiol.">
        <title>The Global Catalogue of Microorganisms (GCM) 10K type strain sequencing project: providing services to taxonomists for standard genome sequencing and annotation.</title>
        <authorList>
            <consortium name="The Broad Institute Genomics Platform"/>
            <consortium name="The Broad Institute Genome Sequencing Center for Infectious Disease"/>
            <person name="Wu L."/>
            <person name="Ma J."/>
        </authorList>
    </citation>
    <scope>NUCLEOTIDE SEQUENCE [LARGE SCALE GENOMIC DNA]</scope>
    <source>
        <strain evidence="3">CGMCC 1.12769</strain>
    </source>
</reference>
<feature type="chain" id="PRO_5046729215" evidence="1">
    <location>
        <begin position="27"/>
        <end position="189"/>
    </location>
</feature>
<dbReference type="RefSeq" id="WP_188538475.1">
    <property type="nucleotide sequence ID" value="NZ_BMFT01000001.1"/>
</dbReference>